<reference evidence="1 2" key="1">
    <citation type="submission" date="2024-02" db="EMBL/GenBank/DDBJ databases">
        <title>Comparative Genomic Analysis of Flavobacterium Species Causing Columnaris Disease of Freshwater Fish in Thailand: Insights into Virulence and Resistance Mechanisms.</title>
        <authorList>
            <person name="Nguyen D."/>
            <person name="Chokmangmeepisarn P."/>
            <person name="Khianchaikhan K."/>
            <person name="Morishita M."/>
            <person name="Bunnoy A."/>
            <person name="Rodkhum C."/>
        </authorList>
    </citation>
    <scope>NUCLEOTIDE SEQUENCE [LARGE SCALE GENOMIC DNA]</scope>
    <source>
        <strain evidence="1 2">PCBSB2203</strain>
    </source>
</reference>
<evidence type="ECO:0000313" key="1">
    <source>
        <dbReference type="EMBL" id="MFK7004837.1"/>
    </source>
</evidence>
<accession>A0ABW8PJQ6</accession>
<gene>
    <name evidence="1" type="ORF">V3467_13430</name>
</gene>
<dbReference type="RefSeq" id="WP_164850678.1">
    <property type="nucleotide sequence ID" value="NZ_JAZHOJ010000051.1"/>
</dbReference>
<keyword evidence="2" id="KW-1185">Reference proteome</keyword>
<organism evidence="1 2">
    <name type="scientific">Flavobacterium covae</name>
    <dbReference type="NCBI Taxonomy" id="2906076"/>
    <lineage>
        <taxon>Bacteria</taxon>
        <taxon>Pseudomonadati</taxon>
        <taxon>Bacteroidota</taxon>
        <taxon>Flavobacteriia</taxon>
        <taxon>Flavobacteriales</taxon>
        <taxon>Flavobacteriaceae</taxon>
        <taxon>Flavobacterium</taxon>
    </lineage>
</organism>
<sequence length="58" mass="6631">MKNKTKQRITLQADGYITITTKKGIVYPFRKYVLLDQYPNGTIDIIAYPKAPTIISLN</sequence>
<dbReference type="Proteomes" id="UP001621713">
    <property type="component" value="Unassembled WGS sequence"/>
</dbReference>
<evidence type="ECO:0000313" key="2">
    <source>
        <dbReference type="Proteomes" id="UP001621713"/>
    </source>
</evidence>
<name>A0ABW8PJQ6_9FLAO</name>
<proteinExistence type="predicted"/>
<dbReference type="EMBL" id="JAZHOJ010000051">
    <property type="protein sequence ID" value="MFK7004837.1"/>
    <property type="molecule type" value="Genomic_DNA"/>
</dbReference>
<comment type="caution">
    <text evidence="1">The sequence shown here is derived from an EMBL/GenBank/DDBJ whole genome shotgun (WGS) entry which is preliminary data.</text>
</comment>
<protein>
    <submittedName>
        <fullName evidence="1">Uncharacterized protein</fullName>
    </submittedName>
</protein>